<name>A0A381ZWV0_9ZZZZ</name>
<proteinExistence type="inferred from homology"/>
<keyword evidence="3" id="KW-0456">Lyase</keyword>
<organism evidence="5">
    <name type="scientific">marine metagenome</name>
    <dbReference type="NCBI Taxonomy" id="408172"/>
    <lineage>
        <taxon>unclassified sequences</taxon>
        <taxon>metagenomes</taxon>
        <taxon>ecological metagenomes</taxon>
    </lineage>
</organism>
<dbReference type="GO" id="GO:0046872">
    <property type="term" value="F:metal ion binding"/>
    <property type="evidence" value="ECO:0007669"/>
    <property type="project" value="UniProtKB-KW"/>
</dbReference>
<dbReference type="Pfam" id="PF03328">
    <property type="entry name" value="HpcH_HpaI"/>
    <property type="match status" value="1"/>
</dbReference>
<feature type="domain" description="HpcH/HpaI aldolase/citrate lyase" evidence="4">
    <location>
        <begin position="30"/>
        <end position="230"/>
    </location>
</feature>
<evidence type="ECO:0000256" key="1">
    <source>
        <dbReference type="ARBA" id="ARBA00005568"/>
    </source>
</evidence>
<protein>
    <recommendedName>
        <fullName evidence="4">HpcH/HpaI aldolase/citrate lyase domain-containing protein</fullName>
    </recommendedName>
</protein>
<evidence type="ECO:0000259" key="4">
    <source>
        <dbReference type="Pfam" id="PF03328"/>
    </source>
</evidence>
<evidence type="ECO:0000313" key="5">
    <source>
        <dbReference type="EMBL" id="SVA93746.1"/>
    </source>
</evidence>
<accession>A0A381ZWV0</accession>
<evidence type="ECO:0000256" key="2">
    <source>
        <dbReference type="ARBA" id="ARBA00022723"/>
    </source>
</evidence>
<dbReference type="GO" id="GO:0005737">
    <property type="term" value="C:cytoplasm"/>
    <property type="evidence" value="ECO:0007669"/>
    <property type="project" value="TreeGrafter"/>
</dbReference>
<dbReference type="InterPro" id="IPR040442">
    <property type="entry name" value="Pyrv_kinase-like_dom_sf"/>
</dbReference>
<dbReference type="InterPro" id="IPR050251">
    <property type="entry name" value="HpcH-HpaI_aldolase"/>
</dbReference>
<dbReference type="InterPro" id="IPR015813">
    <property type="entry name" value="Pyrv/PenolPyrv_kinase-like_dom"/>
</dbReference>
<dbReference type="Gene3D" id="3.20.20.60">
    <property type="entry name" value="Phosphoenolpyruvate-binding domains"/>
    <property type="match status" value="1"/>
</dbReference>
<keyword evidence="2" id="KW-0479">Metal-binding</keyword>
<comment type="similarity">
    <text evidence="1">Belongs to the HpcH/HpaI aldolase family.</text>
</comment>
<evidence type="ECO:0000256" key="3">
    <source>
        <dbReference type="ARBA" id="ARBA00023239"/>
    </source>
</evidence>
<dbReference type="InterPro" id="IPR005000">
    <property type="entry name" value="Aldolase/citrate-lyase_domain"/>
</dbReference>
<dbReference type="SUPFAM" id="SSF51621">
    <property type="entry name" value="Phosphoenolpyruvate/pyruvate domain"/>
    <property type="match status" value="1"/>
</dbReference>
<dbReference type="AlphaFoldDB" id="A0A381ZWV0"/>
<dbReference type="PANTHER" id="PTHR30502:SF0">
    <property type="entry name" value="PHOSPHOENOLPYRUVATE CARBOXYLASE FAMILY PROTEIN"/>
    <property type="match status" value="1"/>
</dbReference>
<sequence length="266" mass="28819">MVRPNMKRLFASSKLKVGHILFEFSTPGIGQILKATNIDFVFVDMEHSGFGISEVKRIVTSLRAAKLPSLVRPPSKNYHHIARALDVGADSLILPMVASAEEAEDIIQHMSYPPQGNRGIALGVAHDGYVPKTPAAALAAANRRIAMAALIETAEGLANVDAIASVSGVDCLWIGHFDLSASMGIPGQFDHPDYKRAELEIRRAATKHGKALGFLVVSAEQGIACFRKGYDVICYQTDILAYQQTLSHGIDELRKGCARSKGRNKK</sequence>
<reference evidence="5" key="1">
    <citation type="submission" date="2018-05" db="EMBL/GenBank/DDBJ databases">
        <authorList>
            <person name="Lanie J.A."/>
            <person name="Ng W.-L."/>
            <person name="Kazmierczak K.M."/>
            <person name="Andrzejewski T.M."/>
            <person name="Davidsen T.M."/>
            <person name="Wayne K.J."/>
            <person name="Tettelin H."/>
            <person name="Glass J.I."/>
            <person name="Rusch D."/>
            <person name="Podicherti R."/>
            <person name="Tsui H.-C.T."/>
            <person name="Winkler M.E."/>
        </authorList>
    </citation>
    <scope>NUCLEOTIDE SEQUENCE</scope>
</reference>
<dbReference type="PANTHER" id="PTHR30502">
    <property type="entry name" value="2-KETO-3-DEOXY-L-RHAMNONATE ALDOLASE"/>
    <property type="match status" value="1"/>
</dbReference>
<gene>
    <name evidence="5" type="ORF">METZ01_LOCUS146600</name>
</gene>
<dbReference type="GO" id="GO:0016832">
    <property type="term" value="F:aldehyde-lyase activity"/>
    <property type="evidence" value="ECO:0007669"/>
    <property type="project" value="TreeGrafter"/>
</dbReference>
<dbReference type="EMBL" id="UINC01022985">
    <property type="protein sequence ID" value="SVA93746.1"/>
    <property type="molecule type" value="Genomic_DNA"/>
</dbReference>